<dbReference type="GO" id="GO:0005524">
    <property type="term" value="F:ATP binding"/>
    <property type="evidence" value="ECO:0007669"/>
    <property type="project" value="UniProtKB-KW"/>
</dbReference>
<evidence type="ECO:0000313" key="6">
    <source>
        <dbReference type="EMBL" id="RKQ86189.1"/>
    </source>
</evidence>
<proteinExistence type="inferred from homology"/>
<evidence type="ECO:0000256" key="3">
    <source>
        <dbReference type="ARBA" id="ARBA00022840"/>
    </source>
</evidence>
<name>A0A660KZT8_9ACTN</name>
<keyword evidence="3 5" id="KW-0067">ATP-binding</keyword>
<dbReference type="HAMAP" id="MF_01609">
    <property type="entry name" value="Glu_cys_ligase_2"/>
    <property type="match status" value="1"/>
</dbReference>
<comment type="catalytic activity">
    <reaction evidence="4 5">
        <text>L-cysteine + L-glutamate + ATP = gamma-L-glutamyl-L-cysteine + ADP + phosphate + H(+)</text>
        <dbReference type="Rhea" id="RHEA:13285"/>
        <dbReference type="ChEBI" id="CHEBI:15378"/>
        <dbReference type="ChEBI" id="CHEBI:29985"/>
        <dbReference type="ChEBI" id="CHEBI:30616"/>
        <dbReference type="ChEBI" id="CHEBI:35235"/>
        <dbReference type="ChEBI" id="CHEBI:43474"/>
        <dbReference type="ChEBI" id="CHEBI:58173"/>
        <dbReference type="ChEBI" id="CHEBI:456216"/>
        <dbReference type="EC" id="6.3.2.2"/>
    </reaction>
</comment>
<dbReference type="SUPFAM" id="SSF55931">
    <property type="entry name" value="Glutamine synthetase/guanido kinase"/>
    <property type="match status" value="1"/>
</dbReference>
<organism evidence="6 7">
    <name type="scientific">Solirubrobacter pauli</name>
    <dbReference type="NCBI Taxonomy" id="166793"/>
    <lineage>
        <taxon>Bacteria</taxon>
        <taxon>Bacillati</taxon>
        <taxon>Actinomycetota</taxon>
        <taxon>Thermoleophilia</taxon>
        <taxon>Solirubrobacterales</taxon>
        <taxon>Solirubrobacteraceae</taxon>
        <taxon>Solirubrobacter</taxon>
    </lineage>
</organism>
<evidence type="ECO:0000256" key="5">
    <source>
        <dbReference type="HAMAP-Rule" id="MF_01609"/>
    </source>
</evidence>
<dbReference type="InterPro" id="IPR014746">
    <property type="entry name" value="Gln_synth/guanido_kin_cat_dom"/>
</dbReference>
<comment type="caution">
    <text evidence="6">The sequence shown here is derived from an EMBL/GenBank/DDBJ whole genome shotgun (WGS) entry which is preliminary data.</text>
</comment>
<evidence type="ECO:0000256" key="2">
    <source>
        <dbReference type="ARBA" id="ARBA00022741"/>
    </source>
</evidence>
<sequence length="378" mass="40317">MPKTSLSTSPLSFRGSARYSLGVEEELIAVDPRTLMPCGGTERLLARAGLAPEHVTGEVTDGVLELRTPVCDEAGEAVGILAGLRGELAEITPLVGAGVHPLARFSDVALRGGERYELIGSTLRSLMRQTAHCGVHVHVGMPDGETAVRAANGMRGWIPLLQALGANSPYWYGQDSGLASARSVICNSLPRSGIPRAFADYADYAATVEELRALGECPDDSYLWWDLRPHPRLGTLEIRALDAQSSVEDLVALVALIHCLAVHEASSPARRVPGPEALRELSFRATRDGLDARLLLNGSLRPVREVAHHAVGIAGAYAADLGCWDELMLVHRLLERGNGAARQRRNAALGGPAEMLRELVQETVSTVTEPMEVAAAAG</sequence>
<accession>A0A660KZT8</accession>
<dbReference type="InterPro" id="IPR050141">
    <property type="entry name" value="GCL_type2/YbdK_subfam"/>
</dbReference>
<dbReference type="InterPro" id="IPR011793">
    <property type="entry name" value="YbdK"/>
</dbReference>
<comment type="similarity">
    <text evidence="5">Belongs to the glutamate--cysteine ligase type 2 family. YbdK subfamily.</text>
</comment>
<keyword evidence="2 5" id="KW-0547">Nucleotide-binding</keyword>
<protein>
    <recommendedName>
        <fullName evidence="5">Putative glutamate--cysteine ligase 2</fullName>
        <ecNumber evidence="5">6.3.2.2</ecNumber>
    </recommendedName>
    <alternativeName>
        <fullName evidence="5">Gamma-glutamylcysteine synthetase 2</fullName>
        <shortName evidence="5">GCS 2</shortName>
        <shortName evidence="5">Gamma-GCS 2</shortName>
    </alternativeName>
</protein>
<dbReference type="PANTHER" id="PTHR36510">
    <property type="entry name" value="GLUTAMATE--CYSTEINE LIGASE 2-RELATED"/>
    <property type="match status" value="1"/>
</dbReference>
<keyword evidence="7" id="KW-1185">Reference proteome</keyword>
<dbReference type="Pfam" id="PF04107">
    <property type="entry name" value="GCS2"/>
    <property type="match status" value="1"/>
</dbReference>
<dbReference type="EC" id="6.3.2.2" evidence="5"/>
<dbReference type="Gene3D" id="3.30.590.20">
    <property type="match status" value="1"/>
</dbReference>
<dbReference type="GO" id="GO:0004357">
    <property type="term" value="F:glutamate-cysteine ligase activity"/>
    <property type="evidence" value="ECO:0007669"/>
    <property type="project" value="UniProtKB-EC"/>
</dbReference>
<dbReference type="EMBL" id="RBIL01000002">
    <property type="protein sequence ID" value="RKQ86189.1"/>
    <property type="molecule type" value="Genomic_DNA"/>
</dbReference>
<dbReference type="GO" id="GO:0042398">
    <property type="term" value="P:modified amino acid biosynthetic process"/>
    <property type="evidence" value="ECO:0007669"/>
    <property type="project" value="InterPro"/>
</dbReference>
<gene>
    <name evidence="6" type="ORF">C8N24_4199</name>
</gene>
<comment type="function">
    <text evidence="5">ATP-dependent carboxylate-amine ligase which exhibits weak glutamate--cysteine ligase activity.</text>
</comment>
<evidence type="ECO:0000256" key="4">
    <source>
        <dbReference type="ARBA" id="ARBA00048819"/>
    </source>
</evidence>
<keyword evidence="1 5" id="KW-0436">Ligase</keyword>
<dbReference type="NCBIfam" id="TIGR02050">
    <property type="entry name" value="gshA_cyan_rel"/>
    <property type="match status" value="1"/>
</dbReference>
<dbReference type="RefSeq" id="WP_170179278.1">
    <property type="nucleotide sequence ID" value="NZ_RBIL01000002.1"/>
</dbReference>
<dbReference type="InterPro" id="IPR006336">
    <property type="entry name" value="GCS2"/>
</dbReference>
<evidence type="ECO:0000256" key="1">
    <source>
        <dbReference type="ARBA" id="ARBA00022598"/>
    </source>
</evidence>
<evidence type="ECO:0000313" key="7">
    <source>
        <dbReference type="Proteomes" id="UP000278962"/>
    </source>
</evidence>
<dbReference type="Proteomes" id="UP000278962">
    <property type="component" value="Unassembled WGS sequence"/>
</dbReference>
<dbReference type="PANTHER" id="PTHR36510:SF1">
    <property type="entry name" value="GLUTAMATE--CYSTEINE LIGASE 2-RELATED"/>
    <property type="match status" value="1"/>
</dbReference>
<reference evidence="6 7" key="1">
    <citation type="submission" date="2018-10" db="EMBL/GenBank/DDBJ databases">
        <title>Genomic Encyclopedia of Archaeal and Bacterial Type Strains, Phase II (KMG-II): from individual species to whole genera.</title>
        <authorList>
            <person name="Goeker M."/>
        </authorList>
    </citation>
    <scope>NUCLEOTIDE SEQUENCE [LARGE SCALE GENOMIC DNA]</scope>
    <source>
        <strain evidence="6 7">DSM 14954</strain>
    </source>
</reference>
<dbReference type="AlphaFoldDB" id="A0A660KZT8"/>